<evidence type="ECO:0000313" key="4">
    <source>
        <dbReference type="WBParaSite" id="OFLC_0000396601-mRNA-1"/>
    </source>
</evidence>
<feature type="compositionally biased region" description="Basic and acidic residues" evidence="1">
    <location>
        <begin position="63"/>
        <end position="72"/>
    </location>
</feature>
<dbReference type="WBParaSite" id="OFLC_0000396601-mRNA-1">
    <property type="protein sequence ID" value="OFLC_0000396601-mRNA-1"/>
    <property type="gene ID" value="OFLC_0000396601"/>
</dbReference>
<dbReference type="Proteomes" id="UP000267606">
    <property type="component" value="Unassembled WGS sequence"/>
</dbReference>
<gene>
    <name evidence="2" type="ORF">OFLC_LOCUS3968</name>
</gene>
<protein>
    <submittedName>
        <fullName evidence="2 4">Uncharacterized protein</fullName>
    </submittedName>
</protein>
<evidence type="ECO:0000313" key="3">
    <source>
        <dbReference type="Proteomes" id="UP000267606"/>
    </source>
</evidence>
<evidence type="ECO:0000313" key="2">
    <source>
        <dbReference type="EMBL" id="VDO38414.1"/>
    </source>
</evidence>
<organism evidence="4">
    <name type="scientific">Onchocerca flexuosa</name>
    <dbReference type="NCBI Taxonomy" id="387005"/>
    <lineage>
        <taxon>Eukaryota</taxon>
        <taxon>Metazoa</taxon>
        <taxon>Ecdysozoa</taxon>
        <taxon>Nematoda</taxon>
        <taxon>Chromadorea</taxon>
        <taxon>Rhabditida</taxon>
        <taxon>Spirurina</taxon>
        <taxon>Spiruromorpha</taxon>
        <taxon>Filarioidea</taxon>
        <taxon>Onchocercidae</taxon>
        <taxon>Onchocerca</taxon>
    </lineage>
</organism>
<dbReference type="AlphaFoldDB" id="A0A183H905"/>
<feature type="region of interest" description="Disordered" evidence="1">
    <location>
        <begin position="47"/>
        <end position="82"/>
    </location>
</feature>
<evidence type="ECO:0000256" key="1">
    <source>
        <dbReference type="SAM" id="MobiDB-lite"/>
    </source>
</evidence>
<dbReference type="EMBL" id="UZAJ01002839">
    <property type="protein sequence ID" value="VDO38414.1"/>
    <property type="molecule type" value="Genomic_DNA"/>
</dbReference>
<accession>A0A183H905</accession>
<reference evidence="2 3" key="2">
    <citation type="submission" date="2018-11" db="EMBL/GenBank/DDBJ databases">
        <authorList>
            <consortium name="Pathogen Informatics"/>
        </authorList>
    </citation>
    <scope>NUCLEOTIDE SEQUENCE [LARGE SCALE GENOMIC DNA]</scope>
</reference>
<keyword evidence="3" id="KW-1185">Reference proteome</keyword>
<reference evidence="4" key="1">
    <citation type="submission" date="2016-06" db="UniProtKB">
        <authorList>
            <consortium name="WormBaseParasite"/>
        </authorList>
    </citation>
    <scope>IDENTIFICATION</scope>
</reference>
<feature type="compositionally biased region" description="Polar residues" evidence="1">
    <location>
        <begin position="73"/>
        <end position="82"/>
    </location>
</feature>
<sequence>METALLGTYVNEIRKCIMYLYNFIRLKGTKPKRWIYNSKNCASLEWVNESSSPNGRPKHRHRERLDNSRDLSRSANRMSPSSVKIGPMENREYLRDIEKTQKWKNEIGRIVGYASCLEVVDVEYFEYDLLLSRKKLRQLNYEPFFRAYTAGNNMNHIDDLKQR</sequence>
<name>A0A183H905_9BILA</name>
<proteinExistence type="predicted"/>